<dbReference type="InterPro" id="IPR013083">
    <property type="entry name" value="Znf_RING/FYVE/PHD"/>
</dbReference>
<keyword evidence="5" id="KW-1185">Reference proteome</keyword>
<evidence type="ECO:0000313" key="4">
    <source>
        <dbReference type="EMBL" id="KAF3329624.1"/>
    </source>
</evidence>
<comment type="caution">
    <text evidence="4">The sequence shown here is derived from an EMBL/GenBank/DDBJ whole genome shotgun (WGS) entry which is preliminary data.</text>
</comment>
<keyword evidence="1" id="KW-0862">Zinc</keyword>
<evidence type="ECO:0000259" key="3">
    <source>
        <dbReference type="PROSITE" id="PS50089"/>
    </source>
</evidence>
<evidence type="ECO:0000256" key="2">
    <source>
        <dbReference type="SAM" id="Coils"/>
    </source>
</evidence>
<organism evidence="4 5">
    <name type="scientific">Carex littledalei</name>
    <dbReference type="NCBI Taxonomy" id="544730"/>
    <lineage>
        <taxon>Eukaryota</taxon>
        <taxon>Viridiplantae</taxon>
        <taxon>Streptophyta</taxon>
        <taxon>Embryophyta</taxon>
        <taxon>Tracheophyta</taxon>
        <taxon>Spermatophyta</taxon>
        <taxon>Magnoliopsida</taxon>
        <taxon>Liliopsida</taxon>
        <taxon>Poales</taxon>
        <taxon>Cyperaceae</taxon>
        <taxon>Cyperoideae</taxon>
        <taxon>Cariceae</taxon>
        <taxon>Carex</taxon>
        <taxon>Carex subgen. Euthyceras</taxon>
    </lineage>
</organism>
<dbReference type="Gene3D" id="3.30.40.10">
    <property type="entry name" value="Zinc/RING finger domain, C3HC4 (zinc finger)"/>
    <property type="match status" value="1"/>
</dbReference>
<evidence type="ECO:0000256" key="1">
    <source>
        <dbReference type="PROSITE-ProRule" id="PRU00175"/>
    </source>
</evidence>
<keyword evidence="2" id="KW-0175">Coiled coil</keyword>
<feature type="coiled-coil region" evidence="2">
    <location>
        <begin position="31"/>
        <end position="189"/>
    </location>
</feature>
<dbReference type="Pfam" id="PF13920">
    <property type="entry name" value="zf-C3HC4_3"/>
    <property type="match status" value="1"/>
</dbReference>
<dbReference type="GO" id="GO:0008270">
    <property type="term" value="F:zinc ion binding"/>
    <property type="evidence" value="ECO:0007669"/>
    <property type="project" value="UniProtKB-KW"/>
</dbReference>
<reference evidence="4" key="1">
    <citation type="submission" date="2020-01" db="EMBL/GenBank/DDBJ databases">
        <title>Genome sequence of Kobresia littledalei, the first chromosome-level genome in the family Cyperaceae.</title>
        <authorList>
            <person name="Qu G."/>
        </authorList>
    </citation>
    <scope>NUCLEOTIDE SEQUENCE</scope>
    <source>
        <strain evidence="4">C.B.Clarke</strain>
        <tissue evidence="4">Leaf</tissue>
    </source>
</reference>
<dbReference type="AlphaFoldDB" id="A0A833VNM7"/>
<keyword evidence="1" id="KW-0863">Zinc-finger</keyword>
<dbReference type="OrthoDB" id="1711136at2759"/>
<dbReference type="Proteomes" id="UP000623129">
    <property type="component" value="Unassembled WGS sequence"/>
</dbReference>
<evidence type="ECO:0000313" key="5">
    <source>
        <dbReference type="Proteomes" id="UP000623129"/>
    </source>
</evidence>
<dbReference type="PROSITE" id="PS50089">
    <property type="entry name" value="ZF_RING_2"/>
    <property type="match status" value="1"/>
</dbReference>
<keyword evidence="1" id="KW-0479">Metal-binding</keyword>
<dbReference type="EMBL" id="SWLB01000014">
    <property type="protein sequence ID" value="KAF3329624.1"/>
    <property type="molecule type" value="Genomic_DNA"/>
</dbReference>
<accession>A0A833VNM7</accession>
<protein>
    <submittedName>
        <fullName evidence="4">Putative BOI-related E3 ubiquitin-protein ligase 3</fullName>
    </submittedName>
</protein>
<feature type="domain" description="RING-type" evidence="3">
    <location>
        <begin position="228"/>
        <end position="263"/>
    </location>
</feature>
<proteinExistence type="predicted"/>
<dbReference type="InterPro" id="IPR001841">
    <property type="entry name" value="Znf_RING"/>
</dbReference>
<gene>
    <name evidence="4" type="ORF">FCM35_KLT04955</name>
</gene>
<sequence>MVKRIGIFIDIPDGKRSRIKAKEHLSCLETESDLKQKLEEAKAEAEFYKFRCEIKEEELDELRRSEKQKVEEAKADAEFYKFKCAMKDEELDELRQSENKKVEEAKADTEYYKFKCDMKDEELDELRQSEKQKVEEAKADNEYYKFKCDMKDEELDKLRESEKELLDELKRAKTRAKLHQRLIEELQLLLDEDEPRRHVPAAGAVGEASGNWDEITCGPETWHPTTVCSRCRDEEACLVVLPCNHLCLCLACELETDRCPDCRATKSGSVLA</sequence>
<name>A0A833VNM7_9POAL</name>